<keyword evidence="9 11" id="KW-0520">NAD</keyword>
<evidence type="ECO:0000256" key="5">
    <source>
        <dbReference type="ARBA" id="ARBA00022679"/>
    </source>
</evidence>
<evidence type="ECO:0000256" key="9">
    <source>
        <dbReference type="ARBA" id="ARBA00023027"/>
    </source>
</evidence>
<dbReference type="EC" id="2.7.7.18" evidence="11"/>
<evidence type="ECO:0000313" key="14">
    <source>
        <dbReference type="Proteomes" id="UP000503004"/>
    </source>
</evidence>
<organism evidence="13 14">
    <name type="scientific">Methylococcus geothermalis</name>
    <dbReference type="NCBI Taxonomy" id="2681310"/>
    <lineage>
        <taxon>Bacteria</taxon>
        <taxon>Pseudomonadati</taxon>
        <taxon>Pseudomonadota</taxon>
        <taxon>Gammaproteobacteria</taxon>
        <taxon>Methylococcales</taxon>
        <taxon>Methylococcaceae</taxon>
        <taxon>Methylococcus</taxon>
    </lineage>
</organism>
<comment type="catalytic activity">
    <reaction evidence="10 11">
        <text>nicotinate beta-D-ribonucleotide + ATP + H(+) = deamido-NAD(+) + diphosphate</text>
        <dbReference type="Rhea" id="RHEA:22860"/>
        <dbReference type="ChEBI" id="CHEBI:15378"/>
        <dbReference type="ChEBI" id="CHEBI:30616"/>
        <dbReference type="ChEBI" id="CHEBI:33019"/>
        <dbReference type="ChEBI" id="CHEBI:57502"/>
        <dbReference type="ChEBI" id="CHEBI:58437"/>
        <dbReference type="EC" id="2.7.7.18"/>
    </reaction>
</comment>
<keyword evidence="4 11" id="KW-0662">Pyridine nucleotide biosynthesis</keyword>
<comment type="function">
    <text evidence="1 11">Catalyzes the reversible adenylation of nicotinate mononucleotide (NaMN) to nicotinic acid adenine dinucleotide (NaAD).</text>
</comment>
<dbReference type="UniPathway" id="UPA00253">
    <property type="reaction ID" value="UER00332"/>
</dbReference>
<dbReference type="NCBIfam" id="NF000840">
    <property type="entry name" value="PRK00071.1-3"/>
    <property type="match status" value="1"/>
</dbReference>
<keyword evidence="6 11" id="KW-0548">Nucleotidyltransferase</keyword>
<evidence type="ECO:0000256" key="4">
    <source>
        <dbReference type="ARBA" id="ARBA00022642"/>
    </source>
</evidence>
<sequence>MIGIYGGTFDPVHYGHLRAALEVKEAVGMRELRFLPCRQPPHRPPPVADAGTRLRMLEIALADADPGFTLDTRELERSGPSYMVDTLGSIRKEVGDEPLCLILGLDAFLALPAWHRWRRLFGQAHIVVLQRPDYDVDYVEDLERCVEERQVADPSQLTTQPDGMIYFLEVTQLAIASTSIRRMLREGRSAKYLVPDAVLELIRRESLYAK</sequence>
<evidence type="ECO:0000313" key="13">
    <source>
        <dbReference type="EMBL" id="QJD30813.1"/>
    </source>
</evidence>
<evidence type="ECO:0000256" key="1">
    <source>
        <dbReference type="ARBA" id="ARBA00002324"/>
    </source>
</evidence>
<dbReference type="PANTHER" id="PTHR39321:SF3">
    <property type="entry name" value="PHOSPHOPANTETHEINE ADENYLYLTRANSFERASE"/>
    <property type="match status" value="1"/>
</dbReference>
<proteinExistence type="inferred from homology"/>
<keyword evidence="8 11" id="KW-0067">ATP-binding</keyword>
<accession>A0A858QAG3</accession>
<comment type="similarity">
    <text evidence="3 11">Belongs to the NadD family.</text>
</comment>
<dbReference type="EMBL" id="CP046565">
    <property type="protein sequence ID" value="QJD30813.1"/>
    <property type="molecule type" value="Genomic_DNA"/>
</dbReference>
<evidence type="ECO:0000256" key="6">
    <source>
        <dbReference type="ARBA" id="ARBA00022695"/>
    </source>
</evidence>
<dbReference type="InterPro" id="IPR014729">
    <property type="entry name" value="Rossmann-like_a/b/a_fold"/>
</dbReference>
<evidence type="ECO:0000256" key="7">
    <source>
        <dbReference type="ARBA" id="ARBA00022741"/>
    </source>
</evidence>
<evidence type="ECO:0000256" key="8">
    <source>
        <dbReference type="ARBA" id="ARBA00022840"/>
    </source>
</evidence>
<keyword evidence="14" id="KW-1185">Reference proteome</keyword>
<dbReference type="NCBIfam" id="NF000839">
    <property type="entry name" value="PRK00071.1-1"/>
    <property type="match status" value="1"/>
</dbReference>
<dbReference type="HAMAP" id="MF_00244">
    <property type="entry name" value="NaMN_adenylyltr"/>
    <property type="match status" value="1"/>
</dbReference>
<dbReference type="GO" id="GO:0009435">
    <property type="term" value="P:NAD+ biosynthetic process"/>
    <property type="evidence" value="ECO:0007669"/>
    <property type="project" value="UniProtKB-UniRule"/>
</dbReference>
<keyword evidence="5 11" id="KW-0808">Transferase</keyword>
<dbReference type="Proteomes" id="UP000503004">
    <property type="component" value="Chromosome"/>
</dbReference>
<dbReference type="GO" id="GO:0004515">
    <property type="term" value="F:nicotinate-nucleotide adenylyltransferase activity"/>
    <property type="evidence" value="ECO:0007669"/>
    <property type="project" value="UniProtKB-UniRule"/>
</dbReference>
<gene>
    <name evidence="11 13" type="primary">nadD</name>
    <name evidence="13" type="ORF">GNH96_13120</name>
</gene>
<dbReference type="PANTHER" id="PTHR39321">
    <property type="entry name" value="NICOTINATE-NUCLEOTIDE ADENYLYLTRANSFERASE-RELATED"/>
    <property type="match status" value="1"/>
</dbReference>
<dbReference type="Pfam" id="PF01467">
    <property type="entry name" value="CTP_transf_like"/>
    <property type="match status" value="1"/>
</dbReference>
<dbReference type="SUPFAM" id="SSF52374">
    <property type="entry name" value="Nucleotidylyl transferase"/>
    <property type="match status" value="1"/>
</dbReference>
<dbReference type="Gene3D" id="3.40.50.620">
    <property type="entry name" value="HUPs"/>
    <property type="match status" value="1"/>
</dbReference>
<keyword evidence="7 11" id="KW-0547">Nucleotide-binding</keyword>
<dbReference type="AlphaFoldDB" id="A0A858QAG3"/>
<dbReference type="GO" id="GO:0005524">
    <property type="term" value="F:ATP binding"/>
    <property type="evidence" value="ECO:0007669"/>
    <property type="project" value="UniProtKB-KW"/>
</dbReference>
<reference evidence="14" key="1">
    <citation type="submission" date="2019-12" db="EMBL/GenBank/DDBJ databases">
        <authorList>
            <person name="Awala S.I."/>
            <person name="Rhee S.K."/>
        </authorList>
    </citation>
    <scope>NUCLEOTIDE SEQUENCE [LARGE SCALE GENOMIC DNA]</scope>
    <source>
        <strain evidence="14">IM1</strain>
    </source>
</reference>
<dbReference type="NCBIfam" id="TIGR00482">
    <property type="entry name" value="nicotinate (nicotinamide) nucleotide adenylyltransferase"/>
    <property type="match status" value="1"/>
</dbReference>
<evidence type="ECO:0000256" key="2">
    <source>
        <dbReference type="ARBA" id="ARBA00005019"/>
    </source>
</evidence>
<protein>
    <recommendedName>
        <fullName evidence="11">Probable nicotinate-nucleotide adenylyltransferase</fullName>
        <ecNumber evidence="11">2.7.7.18</ecNumber>
    </recommendedName>
    <alternativeName>
        <fullName evidence="11">Deamido-NAD(+) diphosphorylase</fullName>
    </alternativeName>
    <alternativeName>
        <fullName evidence="11">Deamido-NAD(+) pyrophosphorylase</fullName>
    </alternativeName>
    <alternativeName>
        <fullName evidence="11">Nicotinate mononucleotide adenylyltransferase</fullName>
        <shortName evidence="11">NaMN adenylyltransferase</shortName>
    </alternativeName>
</protein>
<dbReference type="InterPro" id="IPR004821">
    <property type="entry name" value="Cyt_trans-like"/>
</dbReference>
<dbReference type="CDD" id="cd02165">
    <property type="entry name" value="NMNAT"/>
    <property type="match status" value="1"/>
</dbReference>
<dbReference type="InterPro" id="IPR005248">
    <property type="entry name" value="NadD/NMNAT"/>
</dbReference>
<evidence type="ECO:0000256" key="10">
    <source>
        <dbReference type="ARBA" id="ARBA00048721"/>
    </source>
</evidence>
<name>A0A858QAG3_9GAMM</name>
<evidence type="ECO:0000259" key="12">
    <source>
        <dbReference type="Pfam" id="PF01467"/>
    </source>
</evidence>
<evidence type="ECO:0000256" key="11">
    <source>
        <dbReference type="HAMAP-Rule" id="MF_00244"/>
    </source>
</evidence>
<dbReference type="NCBIfam" id="TIGR00125">
    <property type="entry name" value="cyt_tran_rel"/>
    <property type="match status" value="1"/>
</dbReference>
<evidence type="ECO:0000256" key="3">
    <source>
        <dbReference type="ARBA" id="ARBA00009014"/>
    </source>
</evidence>
<comment type="pathway">
    <text evidence="2 11">Cofactor biosynthesis; NAD(+) biosynthesis; deamido-NAD(+) from nicotinate D-ribonucleotide: step 1/1.</text>
</comment>
<dbReference type="RefSeq" id="WP_169604088.1">
    <property type="nucleotide sequence ID" value="NZ_CP046565.1"/>
</dbReference>
<dbReference type="KEGG" id="metu:GNH96_13120"/>
<feature type="domain" description="Cytidyltransferase-like" evidence="12">
    <location>
        <begin position="4"/>
        <end position="182"/>
    </location>
</feature>